<comment type="subcellular location">
    <subcellularLocation>
        <location evidence="1">Spore core</location>
    </subcellularLocation>
</comment>
<protein>
    <submittedName>
        <fullName evidence="4">Small acid-soluble spore protein H (Minor)</fullName>
    </submittedName>
</protein>
<dbReference type="RefSeq" id="WP_093691298.1">
    <property type="nucleotide sequence ID" value="NZ_FNBU01000022.1"/>
</dbReference>
<sequence>MEIIAAPQNIEVIYHNQPVWIEAIDKERSMAEVVILGSKERRSVPVAELEETGFVEEL</sequence>
<dbReference type="Pfam" id="PF08141">
    <property type="entry name" value="SspH"/>
    <property type="match status" value="1"/>
</dbReference>
<dbReference type="EMBL" id="FNBU01000022">
    <property type="protein sequence ID" value="SDF70386.1"/>
    <property type="molecule type" value="Genomic_DNA"/>
</dbReference>
<organism evidence="4 5">
    <name type="scientific">Sporolituus thermophilus DSM 23256</name>
    <dbReference type="NCBI Taxonomy" id="1123285"/>
    <lineage>
        <taxon>Bacteria</taxon>
        <taxon>Bacillati</taxon>
        <taxon>Bacillota</taxon>
        <taxon>Negativicutes</taxon>
        <taxon>Selenomonadales</taxon>
        <taxon>Sporomusaceae</taxon>
        <taxon>Sporolituus</taxon>
    </lineage>
</organism>
<evidence type="ECO:0000256" key="1">
    <source>
        <dbReference type="ARBA" id="ARBA00004288"/>
    </source>
</evidence>
<evidence type="ECO:0000313" key="4">
    <source>
        <dbReference type="EMBL" id="SDF70386.1"/>
    </source>
</evidence>
<dbReference type="OrthoDB" id="1683648at2"/>
<keyword evidence="3" id="KW-0749">Sporulation</keyword>
<dbReference type="AlphaFoldDB" id="A0A1G7N8X0"/>
<accession>A0A1G7N8X0</accession>
<dbReference type="GO" id="GO:0030436">
    <property type="term" value="P:asexual sporulation"/>
    <property type="evidence" value="ECO:0007669"/>
    <property type="project" value="InterPro"/>
</dbReference>
<gene>
    <name evidence="4" type="ORF">SAMN05660235_02465</name>
</gene>
<dbReference type="STRING" id="1123285.SAMN05660235_02465"/>
<dbReference type="GO" id="GO:0030435">
    <property type="term" value="P:sporulation resulting in formation of a cellular spore"/>
    <property type="evidence" value="ECO:0007669"/>
    <property type="project" value="UniProtKB-KW"/>
</dbReference>
<evidence type="ECO:0000256" key="2">
    <source>
        <dbReference type="ARBA" id="ARBA00006573"/>
    </source>
</evidence>
<keyword evidence="5" id="KW-1185">Reference proteome</keyword>
<comment type="similarity">
    <text evidence="2">Belongs to the SspH family.</text>
</comment>
<proteinExistence type="inferred from homology"/>
<evidence type="ECO:0000313" key="5">
    <source>
        <dbReference type="Proteomes" id="UP000243333"/>
    </source>
</evidence>
<reference evidence="5" key="1">
    <citation type="submission" date="2016-10" db="EMBL/GenBank/DDBJ databases">
        <authorList>
            <person name="Varghese N."/>
            <person name="Submissions S."/>
        </authorList>
    </citation>
    <scope>NUCLEOTIDE SEQUENCE [LARGE SCALE GENOMIC DNA]</scope>
    <source>
        <strain evidence="5">DSM 23256</strain>
    </source>
</reference>
<dbReference type="GO" id="GO:0042601">
    <property type="term" value="C:endospore-forming forespore"/>
    <property type="evidence" value="ECO:0007669"/>
    <property type="project" value="InterPro"/>
</dbReference>
<name>A0A1G7N8X0_9FIRM</name>
<evidence type="ECO:0000256" key="3">
    <source>
        <dbReference type="ARBA" id="ARBA00022969"/>
    </source>
</evidence>
<dbReference type="Proteomes" id="UP000243333">
    <property type="component" value="Unassembled WGS sequence"/>
</dbReference>
<dbReference type="InterPro" id="IPR012610">
    <property type="entry name" value="SASP_SspH"/>
</dbReference>